<feature type="transmembrane region" description="Helical" evidence="1">
    <location>
        <begin position="184"/>
        <end position="205"/>
    </location>
</feature>
<proteinExistence type="predicted"/>
<gene>
    <name evidence="3" type="ORF">K239x_15980</name>
</gene>
<dbReference type="InterPro" id="IPR027417">
    <property type="entry name" value="P-loop_NTPase"/>
</dbReference>
<keyword evidence="1" id="KW-1133">Transmembrane helix</keyword>
<feature type="domain" description="KAP NTPase" evidence="2">
    <location>
        <begin position="38"/>
        <end position="445"/>
    </location>
</feature>
<dbReference type="SUPFAM" id="SSF52540">
    <property type="entry name" value="P-loop containing nucleoside triphosphate hydrolases"/>
    <property type="match status" value="1"/>
</dbReference>
<feature type="transmembrane region" description="Helical" evidence="1">
    <location>
        <begin position="150"/>
        <end position="172"/>
    </location>
</feature>
<dbReference type="RefSeq" id="WP_145417213.1">
    <property type="nucleotide sequence ID" value="NZ_CP036526.1"/>
</dbReference>
<dbReference type="InterPro" id="IPR011646">
    <property type="entry name" value="KAP_P-loop"/>
</dbReference>
<dbReference type="OrthoDB" id="9094969at2"/>
<accession>A0A517NR91</accession>
<dbReference type="Proteomes" id="UP000319817">
    <property type="component" value="Chromosome"/>
</dbReference>
<protein>
    <submittedName>
        <fullName evidence="3">KAP family P-loop domain protein</fullName>
    </submittedName>
</protein>
<evidence type="ECO:0000259" key="2">
    <source>
        <dbReference type="Pfam" id="PF07693"/>
    </source>
</evidence>
<organism evidence="3 4">
    <name type="scientific">Stieleria marina</name>
    <dbReference type="NCBI Taxonomy" id="1930275"/>
    <lineage>
        <taxon>Bacteria</taxon>
        <taxon>Pseudomonadati</taxon>
        <taxon>Planctomycetota</taxon>
        <taxon>Planctomycetia</taxon>
        <taxon>Pirellulales</taxon>
        <taxon>Pirellulaceae</taxon>
        <taxon>Stieleria</taxon>
    </lineage>
</organism>
<dbReference type="EMBL" id="CP036526">
    <property type="protein sequence ID" value="QDT09650.1"/>
    <property type="molecule type" value="Genomic_DNA"/>
</dbReference>
<keyword evidence="4" id="KW-1185">Reference proteome</keyword>
<evidence type="ECO:0000256" key="1">
    <source>
        <dbReference type="SAM" id="Phobius"/>
    </source>
</evidence>
<dbReference type="Pfam" id="PF07693">
    <property type="entry name" value="KAP_NTPase"/>
    <property type="match status" value="1"/>
</dbReference>
<keyword evidence="1" id="KW-0812">Transmembrane</keyword>
<sequence>MKRTNDDDEKNGQIRRPSITLLEDVPTPKDAFGAHQRLADTIADLIESEQGGKAVALEGGWGSGKSSVVEMLSKKLADRTKGTTRVLVFDAWSHEGDPLRRVFLEQLMTYCRTDLDSSRTEHWDNRTRTEIVGKSRETDQTSVPVLRSPWPLAALALLTLFPVALAIVAGLFRRNQLDQYEQSILIVALFVALCVPGLMLVLFAYCVQWPLLTKAKKKLSDKFEWINPPRQQKKKLADAGRMISLYAKKIDETTSTTTHETLGPTSIEFQRFFCDLLAEYLAQPDRKLVLVLDNLDRVPTETARSLWSTLRVFAECCENKENESWAGRVWFVVPYDPASARRLWDDGLQSEFEHENEPDDANAPSVPKLSAAFLDKTFQIRFDVPPLLLEDWKDYLCELVFTALGDTASDETEVHKVYLLSRYLAEQKRRPPTPRHLKLYVNDVGALCRRFDGKFPVSHMALYTILRRQGRDVRAWLLNAKEEHELFEQKLNDDDFMLSLCAMVFGTTDRERARDLLLRSPIEAALANGKSDDLNQLSKVHGFWPVMEIVCGESASTFGTEDARVVNSLAAVESSDLLTSTQQETAALKRFLESLVAEAKWNKLDKNTSEGIAIAHRLGLAHSIVQAALGRLASLTSKEDLSELDVDEWISGMQWIATECSSEDLERSFDAQVTLTASDDSTKLLSKLGSLDPSSRRNVASMIKVSGSAGELVDGIAPAPTVEFTRANADAIRGLISIPSSGISVESTSNAVAARLRNEEELTKPEIDRHVNVLVDLESRFGHIEAIQKLAEDAILFRRIKNCEKKLDSRPVGELFRWSIRFYSFSKRPSAPTNAPEGYDLAAKIATNPAEYEIAVKPVLNQLTTGDSNYLLNSILCEVNVIPQFVGHVIDALRKRDELGLVLGPNCYVNRVPDIETHCSAKANPGIDEFTDELLQTEWFVENLSKLKPTDDNLPGIIRLTNRDALSKNVTFRDTICEFLNQITSDDWVKSIKSQDDRYQLLVAVRRQIGDFTLGEAASEGLESILNETIDGETAINPVPDDWSVVLDAIPENQRMTRASRVVESSDAPGKLLWKAIPLCYEPLKSAALGHSEESFLRNALIPILQEGDDLAHEWLADVVVDSPAWWPNTPDHDKETLSQTLNDVFGSSSDDRKTILKKIAVALDIVLESPEPDASEATAEE</sequence>
<reference evidence="3 4" key="1">
    <citation type="submission" date="2019-02" db="EMBL/GenBank/DDBJ databases">
        <title>Deep-cultivation of Planctomycetes and their phenomic and genomic characterization uncovers novel biology.</title>
        <authorList>
            <person name="Wiegand S."/>
            <person name="Jogler M."/>
            <person name="Boedeker C."/>
            <person name="Pinto D."/>
            <person name="Vollmers J."/>
            <person name="Rivas-Marin E."/>
            <person name="Kohn T."/>
            <person name="Peeters S.H."/>
            <person name="Heuer A."/>
            <person name="Rast P."/>
            <person name="Oberbeckmann S."/>
            <person name="Bunk B."/>
            <person name="Jeske O."/>
            <person name="Meyerdierks A."/>
            <person name="Storesund J.E."/>
            <person name="Kallscheuer N."/>
            <person name="Luecker S."/>
            <person name="Lage O.M."/>
            <person name="Pohl T."/>
            <person name="Merkel B.J."/>
            <person name="Hornburger P."/>
            <person name="Mueller R.-W."/>
            <person name="Bruemmer F."/>
            <person name="Labrenz M."/>
            <person name="Spormann A.M."/>
            <person name="Op den Camp H."/>
            <person name="Overmann J."/>
            <person name="Amann R."/>
            <person name="Jetten M.S.M."/>
            <person name="Mascher T."/>
            <person name="Medema M.H."/>
            <person name="Devos D.P."/>
            <person name="Kaster A.-K."/>
            <person name="Ovreas L."/>
            <person name="Rohde M."/>
            <person name="Galperin M.Y."/>
            <person name="Jogler C."/>
        </authorList>
    </citation>
    <scope>NUCLEOTIDE SEQUENCE [LARGE SCALE GENOMIC DNA]</scope>
    <source>
        <strain evidence="3 4">K23_9</strain>
    </source>
</reference>
<evidence type="ECO:0000313" key="3">
    <source>
        <dbReference type="EMBL" id="QDT09650.1"/>
    </source>
</evidence>
<name>A0A517NR91_9BACT</name>
<keyword evidence="1" id="KW-0472">Membrane</keyword>
<evidence type="ECO:0000313" key="4">
    <source>
        <dbReference type="Proteomes" id="UP000319817"/>
    </source>
</evidence>
<dbReference type="AlphaFoldDB" id="A0A517NR91"/>